<proteinExistence type="predicted"/>
<evidence type="ECO:0000313" key="1">
    <source>
        <dbReference type="EMBL" id="TFK66333.1"/>
    </source>
</evidence>
<sequence>MASSTRTSLLDLGQDILEILAEKVYEDRTYDYEGKDRNVRILSLVSRAFRMPCQRLLFRNIHLRNGEYPLTTPLPSLLRLHSVLSKNIHLSSYIRILKIRQTFAGGFEDDFLPWVELDPLLFEVLNLFASSPITTLRLSSDYEALYWAEMDGQLQNSFMAIFSKPTFQSLELSRVVVPPWLLSPTNLPHLENLYLTVPQLYDTQDENNNSLGAVKDKRVLSNVYIEFEGEGDWDEDWDQTPLHILALSSGLDFRTVRCLGIEFAPGIVPGLGPVVPLLLQLADLRISLYGCGQDLSDQLVLSSLVSLQNLTICHQFQNSLESSFCWTLKALASIPSAHSSLRSISVGLRFEFDDESKERQGLIGRLSDELQRLHKRPASATIPGGFKTELHFRSHPWSMFGHEAVFGELKEVIESYFRWGKEDGDATGSGKFAMDLLKETHDHWVYTDSKLRSIMSL</sequence>
<dbReference type="Proteomes" id="UP000308600">
    <property type="component" value="Unassembled WGS sequence"/>
</dbReference>
<organism evidence="1 2">
    <name type="scientific">Pluteus cervinus</name>
    <dbReference type="NCBI Taxonomy" id="181527"/>
    <lineage>
        <taxon>Eukaryota</taxon>
        <taxon>Fungi</taxon>
        <taxon>Dikarya</taxon>
        <taxon>Basidiomycota</taxon>
        <taxon>Agaricomycotina</taxon>
        <taxon>Agaricomycetes</taxon>
        <taxon>Agaricomycetidae</taxon>
        <taxon>Agaricales</taxon>
        <taxon>Pluteineae</taxon>
        <taxon>Pluteaceae</taxon>
        <taxon>Pluteus</taxon>
    </lineage>
</organism>
<dbReference type="EMBL" id="ML208408">
    <property type="protein sequence ID" value="TFK66333.1"/>
    <property type="molecule type" value="Genomic_DNA"/>
</dbReference>
<keyword evidence="2" id="KW-1185">Reference proteome</keyword>
<name>A0ACD3AKA9_9AGAR</name>
<gene>
    <name evidence="1" type="ORF">BDN72DRAFT_844485</name>
</gene>
<reference evidence="1 2" key="1">
    <citation type="journal article" date="2019" name="Nat. Ecol. Evol.">
        <title>Megaphylogeny resolves global patterns of mushroom evolution.</title>
        <authorList>
            <person name="Varga T."/>
            <person name="Krizsan K."/>
            <person name="Foldi C."/>
            <person name="Dima B."/>
            <person name="Sanchez-Garcia M."/>
            <person name="Sanchez-Ramirez S."/>
            <person name="Szollosi G.J."/>
            <person name="Szarkandi J.G."/>
            <person name="Papp V."/>
            <person name="Albert L."/>
            <person name="Andreopoulos W."/>
            <person name="Angelini C."/>
            <person name="Antonin V."/>
            <person name="Barry K.W."/>
            <person name="Bougher N.L."/>
            <person name="Buchanan P."/>
            <person name="Buyck B."/>
            <person name="Bense V."/>
            <person name="Catcheside P."/>
            <person name="Chovatia M."/>
            <person name="Cooper J."/>
            <person name="Damon W."/>
            <person name="Desjardin D."/>
            <person name="Finy P."/>
            <person name="Geml J."/>
            <person name="Haridas S."/>
            <person name="Hughes K."/>
            <person name="Justo A."/>
            <person name="Karasinski D."/>
            <person name="Kautmanova I."/>
            <person name="Kiss B."/>
            <person name="Kocsube S."/>
            <person name="Kotiranta H."/>
            <person name="LaButti K.M."/>
            <person name="Lechner B.E."/>
            <person name="Liimatainen K."/>
            <person name="Lipzen A."/>
            <person name="Lukacs Z."/>
            <person name="Mihaltcheva S."/>
            <person name="Morgado L.N."/>
            <person name="Niskanen T."/>
            <person name="Noordeloos M.E."/>
            <person name="Ohm R.A."/>
            <person name="Ortiz-Santana B."/>
            <person name="Ovrebo C."/>
            <person name="Racz N."/>
            <person name="Riley R."/>
            <person name="Savchenko A."/>
            <person name="Shiryaev A."/>
            <person name="Soop K."/>
            <person name="Spirin V."/>
            <person name="Szebenyi C."/>
            <person name="Tomsovsky M."/>
            <person name="Tulloss R.E."/>
            <person name="Uehling J."/>
            <person name="Grigoriev I.V."/>
            <person name="Vagvolgyi C."/>
            <person name="Papp T."/>
            <person name="Martin F.M."/>
            <person name="Miettinen O."/>
            <person name="Hibbett D.S."/>
            <person name="Nagy L.G."/>
        </authorList>
    </citation>
    <scope>NUCLEOTIDE SEQUENCE [LARGE SCALE GENOMIC DNA]</scope>
    <source>
        <strain evidence="1 2">NL-1719</strain>
    </source>
</reference>
<evidence type="ECO:0000313" key="2">
    <source>
        <dbReference type="Proteomes" id="UP000308600"/>
    </source>
</evidence>
<accession>A0ACD3AKA9</accession>
<protein>
    <submittedName>
        <fullName evidence="1">Uncharacterized protein</fullName>
    </submittedName>
</protein>